<reference evidence="1 2" key="1">
    <citation type="submission" date="2016-11" db="EMBL/GenBank/DDBJ databases">
        <title>Trade-off between light-utilization and light-protection in marine flavobacteria.</title>
        <authorList>
            <person name="Kumagai Y."/>
        </authorList>
    </citation>
    <scope>NUCLEOTIDE SEQUENCE [LARGE SCALE GENOMIC DNA]</scope>
    <source>
        <strain evidence="1 2">NBRC 107741</strain>
    </source>
</reference>
<keyword evidence="2" id="KW-1185">Reference proteome</keyword>
<dbReference type="OrthoDB" id="1447208at2"/>
<dbReference type="PROSITE" id="PS51257">
    <property type="entry name" value="PROKAR_LIPOPROTEIN"/>
    <property type="match status" value="1"/>
</dbReference>
<accession>A0A2S7KM28</accession>
<proteinExistence type="predicted"/>
<dbReference type="Proteomes" id="UP000239800">
    <property type="component" value="Unassembled WGS sequence"/>
</dbReference>
<name>A0A2S7KM28_9FLAO</name>
<sequence>MNRITLTLGLITCLFISCQEDKQDEMAELVGLVDQLKADQNHEILLTLKPSANDIRQIFEGEIAVARVMAYCNLKWGEPDKIPPNIVKPVTEDAELKILVVSKNDLQQGVTNGFPREYLVLANQLKKDIKLYAIQYLNEDGTEQKMRSALFKPSDKWVMIPLTYMAFE</sequence>
<evidence type="ECO:0000313" key="1">
    <source>
        <dbReference type="EMBL" id="PQB03689.1"/>
    </source>
</evidence>
<comment type="caution">
    <text evidence="1">The sequence shown here is derived from an EMBL/GenBank/DDBJ whole genome shotgun (WGS) entry which is preliminary data.</text>
</comment>
<organism evidence="1 2">
    <name type="scientific">Aureitalea marina</name>
    <dbReference type="NCBI Taxonomy" id="930804"/>
    <lineage>
        <taxon>Bacteria</taxon>
        <taxon>Pseudomonadati</taxon>
        <taxon>Bacteroidota</taxon>
        <taxon>Flavobacteriia</taxon>
        <taxon>Flavobacteriales</taxon>
        <taxon>Flavobacteriaceae</taxon>
        <taxon>Aureitalea</taxon>
    </lineage>
</organism>
<dbReference type="RefSeq" id="WP_104811611.1">
    <property type="nucleotide sequence ID" value="NZ_MQUB01000001.1"/>
</dbReference>
<gene>
    <name evidence="1" type="ORF">BST85_01315</name>
</gene>
<dbReference type="AlphaFoldDB" id="A0A2S7KM28"/>
<evidence type="ECO:0000313" key="2">
    <source>
        <dbReference type="Proteomes" id="UP000239800"/>
    </source>
</evidence>
<dbReference type="EMBL" id="MQUB01000001">
    <property type="protein sequence ID" value="PQB03689.1"/>
    <property type="molecule type" value="Genomic_DNA"/>
</dbReference>
<protein>
    <submittedName>
        <fullName evidence="1">Uncharacterized protein</fullName>
    </submittedName>
</protein>